<evidence type="ECO:0000313" key="2">
    <source>
        <dbReference type="EMBL" id="CAF0919745.1"/>
    </source>
</evidence>
<protein>
    <submittedName>
        <fullName evidence="2">Uncharacterized protein</fullName>
    </submittedName>
</protein>
<dbReference type="Proteomes" id="UP000663870">
    <property type="component" value="Unassembled WGS sequence"/>
</dbReference>
<evidence type="ECO:0000313" key="3">
    <source>
        <dbReference type="Proteomes" id="UP000663870"/>
    </source>
</evidence>
<keyword evidence="3" id="KW-1185">Reference proteome</keyword>
<evidence type="ECO:0000256" key="1">
    <source>
        <dbReference type="SAM" id="MobiDB-lite"/>
    </source>
</evidence>
<dbReference type="EMBL" id="CAJNOL010000189">
    <property type="protein sequence ID" value="CAF0919745.1"/>
    <property type="molecule type" value="Genomic_DNA"/>
</dbReference>
<gene>
    <name evidence="2" type="ORF">JXQ802_LOCUS10069</name>
</gene>
<accession>A0A814ATV1</accession>
<proteinExistence type="predicted"/>
<sequence length="90" mass="9869">MSKSQSKEFFKKKQRCQNKKNSATSVGINVISPTMNNVGQGKPYHIQTSHGNTTGLVVGGEDPALVVINPHPLPTIHQTKEKRTKICCLL</sequence>
<feature type="compositionally biased region" description="Basic and acidic residues" evidence="1">
    <location>
        <begin position="1"/>
        <end position="11"/>
    </location>
</feature>
<reference evidence="2" key="1">
    <citation type="submission" date="2021-02" db="EMBL/GenBank/DDBJ databases">
        <authorList>
            <person name="Nowell W R."/>
        </authorList>
    </citation>
    <scope>NUCLEOTIDE SEQUENCE</scope>
</reference>
<name>A0A814ATV1_9BILA</name>
<feature type="region of interest" description="Disordered" evidence="1">
    <location>
        <begin position="1"/>
        <end position="28"/>
    </location>
</feature>
<comment type="caution">
    <text evidence="2">The sequence shown here is derived from an EMBL/GenBank/DDBJ whole genome shotgun (WGS) entry which is preliminary data.</text>
</comment>
<organism evidence="2 3">
    <name type="scientific">Rotaria sordida</name>
    <dbReference type="NCBI Taxonomy" id="392033"/>
    <lineage>
        <taxon>Eukaryota</taxon>
        <taxon>Metazoa</taxon>
        <taxon>Spiralia</taxon>
        <taxon>Gnathifera</taxon>
        <taxon>Rotifera</taxon>
        <taxon>Eurotatoria</taxon>
        <taxon>Bdelloidea</taxon>
        <taxon>Philodinida</taxon>
        <taxon>Philodinidae</taxon>
        <taxon>Rotaria</taxon>
    </lineage>
</organism>
<dbReference type="AlphaFoldDB" id="A0A814ATV1"/>
<feature type="compositionally biased region" description="Polar residues" evidence="1">
    <location>
        <begin position="19"/>
        <end position="28"/>
    </location>
</feature>